<dbReference type="GO" id="GO:0008757">
    <property type="term" value="F:S-adenosylmethionine-dependent methyltransferase activity"/>
    <property type="evidence" value="ECO:0007669"/>
    <property type="project" value="InterPro"/>
</dbReference>
<organism evidence="2 3">
    <name type="scientific">Albidovulum aquaemixtae</name>
    <dbReference type="NCBI Taxonomy" id="1542388"/>
    <lineage>
        <taxon>Bacteria</taxon>
        <taxon>Pseudomonadati</taxon>
        <taxon>Pseudomonadota</taxon>
        <taxon>Alphaproteobacteria</taxon>
        <taxon>Rhodobacterales</taxon>
        <taxon>Paracoccaceae</taxon>
        <taxon>Albidovulum</taxon>
    </lineage>
</organism>
<keyword evidence="3" id="KW-1185">Reference proteome</keyword>
<feature type="domain" description="Methyltransferase type 11" evidence="1">
    <location>
        <begin position="87"/>
        <end position="169"/>
    </location>
</feature>
<dbReference type="InterPro" id="IPR013216">
    <property type="entry name" value="Methyltransf_11"/>
</dbReference>
<dbReference type="AlphaFoldDB" id="A0A2R8B3W3"/>
<dbReference type="OrthoDB" id="7836265at2"/>
<sequence length="230" mass="26186">MAEKEKKRRVDFKAAAEAAERTADAQRIEGDGIAQHVYSDFETYRRVQEEGNKAKLGAQFVKKEHIFFLADWLKTLGHEVDFGLCHGVRRGKEQAWFRRRLPGAEVIGTDISETAQDFANTVQWDFHEANPEWRGRADFVYSNSWDHAYDPVMAFRAWADSLKSGGVILLDHTRDHLPKKSNALDPFGATEAALMGLLNERCGDLGRTIDVLDRSEAETYRARVIVFERA</sequence>
<proteinExistence type="predicted"/>
<evidence type="ECO:0000313" key="3">
    <source>
        <dbReference type="Proteomes" id="UP000244924"/>
    </source>
</evidence>
<dbReference type="Pfam" id="PF08241">
    <property type="entry name" value="Methyltransf_11"/>
    <property type="match status" value="1"/>
</dbReference>
<dbReference type="InterPro" id="IPR029063">
    <property type="entry name" value="SAM-dependent_MTases_sf"/>
</dbReference>
<evidence type="ECO:0000259" key="1">
    <source>
        <dbReference type="Pfam" id="PF08241"/>
    </source>
</evidence>
<dbReference type="Proteomes" id="UP000244924">
    <property type="component" value="Unassembled WGS sequence"/>
</dbReference>
<protein>
    <recommendedName>
        <fullName evidence="1">Methyltransferase type 11 domain-containing protein</fullName>
    </recommendedName>
</protein>
<gene>
    <name evidence="2" type="ORF">DEA8626_00823</name>
</gene>
<accession>A0A2R8B3W3</accession>
<dbReference type="RefSeq" id="WP_108851765.1">
    <property type="nucleotide sequence ID" value="NZ_OMOQ01000001.1"/>
</dbReference>
<evidence type="ECO:0000313" key="2">
    <source>
        <dbReference type="EMBL" id="SPH17306.1"/>
    </source>
</evidence>
<dbReference type="SUPFAM" id="SSF53335">
    <property type="entry name" value="S-adenosyl-L-methionine-dependent methyltransferases"/>
    <property type="match status" value="1"/>
</dbReference>
<dbReference type="Gene3D" id="3.40.50.150">
    <property type="entry name" value="Vaccinia Virus protein VP39"/>
    <property type="match status" value="1"/>
</dbReference>
<dbReference type="EMBL" id="OMOQ01000001">
    <property type="protein sequence ID" value="SPH17306.1"/>
    <property type="molecule type" value="Genomic_DNA"/>
</dbReference>
<name>A0A2R8B3W3_9RHOB</name>
<reference evidence="2 3" key="1">
    <citation type="submission" date="2018-03" db="EMBL/GenBank/DDBJ databases">
        <authorList>
            <person name="Keele B.F."/>
        </authorList>
    </citation>
    <scope>NUCLEOTIDE SEQUENCE [LARGE SCALE GENOMIC DNA]</scope>
    <source>
        <strain evidence="2 3">CECT 8626</strain>
    </source>
</reference>
<dbReference type="CDD" id="cd02440">
    <property type="entry name" value="AdoMet_MTases"/>
    <property type="match status" value="1"/>
</dbReference>